<gene>
    <name evidence="2" type="ORF">EZS27_021766</name>
</gene>
<keyword evidence="1" id="KW-0812">Transmembrane</keyword>
<organism evidence="2">
    <name type="scientific">termite gut metagenome</name>
    <dbReference type="NCBI Taxonomy" id="433724"/>
    <lineage>
        <taxon>unclassified sequences</taxon>
        <taxon>metagenomes</taxon>
        <taxon>organismal metagenomes</taxon>
    </lineage>
</organism>
<evidence type="ECO:0000256" key="1">
    <source>
        <dbReference type="SAM" id="Phobius"/>
    </source>
</evidence>
<proteinExistence type="predicted"/>
<name>A0A5J4R6Z4_9ZZZZ</name>
<reference evidence="2" key="1">
    <citation type="submission" date="2019-03" db="EMBL/GenBank/DDBJ databases">
        <title>Single cell metagenomics reveals metabolic interactions within the superorganism composed of flagellate Streblomastix strix and complex community of Bacteroidetes bacteria on its surface.</title>
        <authorList>
            <person name="Treitli S.C."/>
            <person name="Kolisko M."/>
            <person name="Husnik F."/>
            <person name="Keeling P."/>
            <person name="Hampl V."/>
        </authorList>
    </citation>
    <scope>NUCLEOTIDE SEQUENCE</scope>
    <source>
        <strain evidence="2">STM</strain>
    </source>
</reference>
<accession>A0A5J4R6Z4</accession>
<keyword evidence="1" id="KW-1133">Transmembrane helix</keyword>
<feature type="transmembrane region" description="Helical" evidence="1">
    <location>
        <begin position="73"/>
        <end position="92"/>
    </location>
</feature>
<sequence>MFALLEFVVDYIHFNAETYRRHDFVDNALGCKLAENRSQEYYTNDSLQNGLYKMGVNSFESCFFSYNIASKTLFCLWVKTILLSIAFLFFAISGYNEIAIFIIQLAIPLLLLQQAIKQQLYVVRLKEVLARYRTIFNNIKNVTEYNTAKLLREILEYEGIISWGNLLLDETTYNNLNAELSAQWEEKKKEYSIV</sequence>
<dbReference type="EMBL" id="SNRY01001650">
    <property type="protein sequence ID" value="KAA6329429.1"/>
    <property type="molecule type" value="Genomic_DNA"/>
</dbReference>
<evidence type="ECO:0000313" key="2">
    <source>
        <dbReference type="EMBL" id="KAA6329429.1"/>
    </source>
</evidence>
<comment type="caution">
    <text evidence="2">The sequence shown here is derived from an EMBL/GenBank/DDBJ whole genome shotgun (WGS) entry which is preliminary data.</text>
</comment>
<keyword evidence="1" id="KW-0472">Membrane</keyword>
<dbReference type="AlphaFoldDB" id="A0A5J4R6Z4"/>
<protein>
    <submittedName>
        <fullName evidence="2">Uncharacterized protein</fullName>
    </submittedName>
</protein>